<keyword evidence="5" id="KW-1185">Reference proteome</keyword>
<dbReference type="OMA" id="CSHEISS"/>
<dbReference type="PROSITE" id="PS50158">
    <property type="entry name" value="ZF_CCHC"/>
    <property type="match status" value="1"/>
</dbReference>
<keyword evidence="1" id="KW-0479">Metal-binding</keyword>
<dbReference type="PANTHER" id="PTHR33198">
    <property type="entry name" value="ANK_REP_REGION DOMAIN-CONTAINING PROTEIN-RELATED"/>
    <property type="match status" value="1"/>
</dbReference>
<keyword evidence="1" id="KW-0863">Zinc-finger</keyword>
<dbReference type="AlphaFoldDB" id="A0A8C6XYR5"/>
<dbReference type="Proteomes" id="UP000694559">
    <property type="component" value="Unplaced"/>
</dbReference>
<dbReference type="OrthoDB" id="9049943at2759"/>
<proteinExistence type="predicted"/>
<evidence type="ECO:0000256" key="2">
    <source>
        <dbReference type="SAM" id="MobiDB-lite"/>
    </source>
</evidence>
<evidence type="ECO:0000256" key="1">
    <source>
        <dbReference type="PROSITE-ProRule" id="PRU00047"/>
    </source>
</evidence>
<sequence>MAALNTPPAPFDPVAEDWESYADRFQMYLEGNDLANISEKRKRAVFLTHCGPAVFKMAKALVGAADMKVMEWPDLEKLLRAHYAPQVSCLIKRHEFYRRDQEESENVNDFVASLRDIVGACAFNSLEEAMRDRFVLGLKDKVLQSKLLLKPKITLKEAIEEASSAEATKSSAAAMKKINKASRHPDVEKSTTTHCEQIDSESDCSEVEEGIYRLRMERKKKDLGRKRQDFYCRGCGVGHPCTECKFLDTICLRCKKRGHLARVCKSSRTPPHRRKFPDKDFKPKNFSEKMGRNSEANGKNETHQTVTIGYSSPLRSRKVHVKVLIEGRPCQMEVDSGSYLSMVSWDTIHRLLPNIQKKHFQKQALTL</sequence>
<feature type="compositionally biased region" description="Basic and acidic residues" evidence="2">
    <location>
        <begin position="277"/>
        <end position="302"/>
    </location>
</feature>
<evidence type="ECO:0000313" key="4">
    <source>
        <dbReference type="Ensembl" id="ENSNNAP00000021478.1"/>
    </source>
</evidence>
<dbReference type="GO" id="GO:0008270">
    <property type="term" value="F:zinc ion binding"/>
    <property type="evidence" value="ECO:0007669"/>
    <property type="project" value="UniProtKB-KW"/>
</dbReference>
<dbReference type="Ensembl" id="ENSNNAT00000022520.1">
    <property type="protein sequence ID" value="ENSNNAP00000021478.1"/>
    <property type="gene ID" value="ENSNNAG00000014225.1"/>
</dbReference>
<feature type="region of interest" description="Disordered" evidence="2">
    <location>
        <begin position="265"/>
        <end position="302"/>
    </location>
</feature>
<dbReference type="PANTHER" id="PTHR33198:SF19">
    <property type="entry name" value="CCHC-TYPE DOMAIN-CONTAINING PROTEIN"/>
    <property type="match status" value="1"/>
</dbReference>
<accession>A0A8C6XYR5</accession>
<evidence type="ECO:0000259" key="3">
    <source>
        <dbReference type="PROSITE" id="PS50158"/>
    </source>
</evidence>
<feature type="domain" description="CCHC-type" evidence="3">
    <location>
        <begin position="251"/>
        <end position="266"/>
    </location>
</feature>
<dbReference type="InterPro" id="IPR001878">
    <property type="entry name" value="Znf_CCHC"/>
</dbReference>
<reference evidence="4" key="1">
    <citation type="submission" date="2025-08" db="UniProtKB">
        <authorList>
            <consortium name="Ensembl"/>
        </authorList>
    </citation>
    <scope>IDENTIFICATION</scope>
</reference>
<name>A0A8C6XYR5_NAJNA</name>
<protein>
    <recommendedName>
        <fullName evidence="3">CCHC-type domain-containing protein</fullName>
    </recommendedName>
</protein>
<dbReference type="SMART" id="SM00343">
    <property type="entry name" value="ZnF_C2HC"/>
    <property type="match status" value="1"/>
</dbReference>
<organism evidence="4 5">
    <name type="scientific">Naja naja</name>
    <name type="common">Indian cobra</name>
    <dbReference type="NCBI Taxonomy" id="35670"/>
    <lineage>
        <taxon>Eukaryota</taxon>
        <taxon>Metazoa</taxon>
        <taxon>Chordata</taxon>
        <taxon>Craniata</taxon>
        <taxon>Vertebrata</taxon>
        <taxon>Euteleostomi</taxon>
        <taxon>Lepidosauria</taxon>
        <taxon>Squamata</taxon>
        <taxon>Bifurcata</taxon>
        <taxon>Unidentata</taxon>
        <taxon>Episquamata</taxon>
        <taxon>Toxicofera</taxon>
        <taxon>Serpentes</taxon>
        <taxon>Colubroidea</taxon>
        <taxon>Elapidae</taxon>
        <taxon>Elapinae</taxon>
        <taxon>Naja</taxon>
    </lineage>
</organism>
<evidence type="ECO:0000313" key="5">
    <source>
        <dbReference type="Proteomes" id="UP000694559"/>
    </source>
</evidence>
<keyword evidence="1" id="KW-0862">Zinc</keyword>
<dbReference type="GeneTree" id="ENSGT00940000167314"/>
<reference evidence="4" key="2">
    <citation type="submission" date="2025-09" db="UniProtKB">
        <authorList>
            <consortium name="Ensembl"/>
        </authorList>
    </citation>
    <scope>IDENTIFICATION</scope>
</reference>
<dbReference type="GO" id="GO:0003676">
    <property type="term" value="F:nucleic acid binding"/>
    <property type="evidence" value="ECO:0007669"/>
    <property type="project" value="InterPro"/>
</dbReference>